<reference evidence="8" key="1">
    <citation type="journal article" date="2020" name="Nat. Commun.">
        <title>Large-scale genome sequencing of mycorrhizal fungi provides insights into the early evolution of symbiotic traits.</title>
        <authorList>
            <person name="Miyauchi S."/>
            <person name="Kiss E."/>
            <person name="Kuo A."/>
            <person name="Drula E."/>
            <person name="Kohler A."/>
            <person name="Sanchez-Garcia M."/>
            <person name="Morin E."/>
            <person name="Andreopoulos B."/>
            <person name="Barry K.W."/>
            <person name="Bonito G."/>
            <person name="Buee M."/>
            <person name="Carver A."/>
            <person name="Chen C."/>
            <person name="Cichocki N."/>
            <person name="Clum A."/>
            <person name="Culley D."/>
            <person name="Crous P.W."/>
            <person name="Fauchery L."/>
            <person name="Girlanda M."/>
            <person name="Hayes R.D."/>
            <person name="Keri Z."/>
            <person name="LaButti K."/>
            <person name="Lipzen A."/>
            <person name="Lombard V."/>
            <person name="Magnuson J."/>
            <person name="Maillard F."/>
            <person name="Murat C."/>
            <person name="Nolan M."/>
            <person name="Ohm R.A."/>
            <person name="Pangilinan J."/>
            <person name="Pereira M.F."/>
            <person name="Perotto S."/>
            <person name="Peter M."/>
            <person name="Pfister S."/>
            <person name="Riley R."/>
            <person name="Sitrit Y."/>
            <person name="Stielow J.B."/>
            <person name="Szollosi G."/>
            <person name="Zifcakova L."/>
            <person name="Stursova M."/>
            <person name="Spatafora J.W."/>
            <person name="Tedersoo L."/>
            <person name="Vaario L.M."/>
            <person name="Yamada A."/>
            <person name="Yan M."/>
            <person name="Wang P."/>
            <person name="Xu J."/>
            <person name="Bruns T."/>
            <person name="Baldrian P."/>
            <person name="Vilgalys R."/>
            <person name="Dunand C."/>
            <person name="Henrissat B."/>
            <person name="Grigoriev I.V."/>
            <person name="Hibbett D."/>
            <person name="Nagy L.G."/>
            <person name="Martin F.M."/>
        </authorList>
    </citation>
    <scope>NUCLEOTIDE SEQUENCE</scope>
    <source>
        <strain evidence="8">UH-Tt-Lm1</strain>
    </source>
</reference>
<accession>A0A9P6HFN7</accession>
<feature type="transmembrane region" description="Helical" evidence="6">
    <location>
        <begin position="63"/>
        <end position="82"/>
    </location>
</feature>
<feature type="transmembrane region" description="Helical" evidence="6">
    <location>
        <begin position="94"/>
        <end position="112"/>
    </location>
</feature>
<feature type="transmembrane region" description="Helical" evidence="6">
    <location>
        <begin position="153"/>
        <end position="174"/>
    </location>
</feature>
<dbReference type="Proteomes" id="UP000736335">
    <property type="component" value="Unassembled WGS sequence"/>
</dbReference>
<dbReference type="FunFam" id="1.20.1250.20:FF:000034">
    <property type="entry name" value="MFS general substrate transporter"/>
    <property type="match status" value="1"/>
</dbReference>
<dbReference type="OrthoDB" id="2962993at2759"/>
<comment type="subcellular location">
    <subcellularLocation>
        <location evidence="1">Membrane</location>
        <topology evidence="1">Multi-pass membrane protein</topology>
    </subcellularLocation>
</comment>
<reference evidence="8" key="2">
    <citation type="submission" date="2020-11" db="EMBL/GenBank/DDBJ databases">
        <authorList>
            <consortium name="DOE Joint Genome Institute"/>
            <person name="Kuo A."/>
            <person name="Miyauchi S."/>
            <person name="Kiss E."/>
            <person name="Drula E."/>
            <person name="Kohler A."/>
            <person name="Sanchez-Garcia M."/>
            <person name="Andreopoulos B."/>
            <person name="Barry K.W."/>
            <person name="Bonito G."/>
            <person name="Buee M."/>
            <person name="Carver A."/>
            <person name="Chen C."/>
            <person name="Cichocki N."/>
            <person name="Clum A."/>
            <person name="Culley D."/>
            <person name="Crous P.W."/>
            <person name="Fauchery L."/>
            <person name="Girlanda M."/>
            <person name="Hayes R."/>
            <person name="Keri Z."/>
            <person name="Labutti K."/>
            <person name="Lipzen A."/>
            <person name="Lombard V."/>
            <person name="Magnuson J."/>
            <person name="Maillard F."/>
            <person name="Morin E."/>
            <person name="Murat C."/>
            <person name="Nolan M."/>
            <person name="Ohm R."/>
            <person name="Pangilinan J."/>
            <person name="Pereira M."/>
            <person name="Perotto S."/>
            <person name="Peter M."/>
            <person name="Riley R."/>
            <person name="Sitrit Y."/>
            <person name="Stielow B."/>
            <person name="Szollosi G."/>
            <person name="Zifcakova L."/>
            <person name="Stursova M."/>
            <person name="Spatafora J.W."/>
            <person name="Tedersoo L."/>
            <person name="Vaario L.-M."/>
            <person name="Yamada A."/>
            <person name="Yan M."/>
            <person name="Wang P."/>
            <person name="Xu J."/>
            <person name="Bruns T."/>
            <person name="Baldrian P."/>
            <person name="Vilgalys R."/>
            <person name="Henrissat B."/>
            <person name="Grigoriev I.V."/>
            <person name="Hibbett D."/>
            <person name="Nagy L.G."/>
            <person name="Martin F.M."/>
        </authorList>
    </citation>
    <scope>NUCLEOTIDE SEQUENCE</scope>
    <source>
        <strain evidence="8">UH-Tt-Lm1</strain>
    </source>
</reference>
<evidence type="ECO:0000256" key="6">
    <source>
        <dbReference type="SAM" id="Phobius"/>
    </source>
</evidence>
<evidence type="ECO:0000256" key="1">
    <source>
        <dbReference type="ARBA" id="ARBA00004141"/>
    </source>
</evidence>
<dbReference type="PANTHER" id="PTHR43791">
    <property type="entry name" value="PERMEASE-RELATED"/>
    <property type="match status" value="1"/>
</dbReference>
<feature type="transmembrane region" description="Helical" evidence="6">
    <location>
        <begin position="311"/>
        <end position="331"/>
    </location>
</feature>
<feature type="transmembrane region" description="Helical" evidence="6">
    <location>
        <begin position="256"/>
        <end position="275"/>
    </location>
</feature>
<feature type="transmembrane region" description="Helical" evidence="6">
    <location>
        <begin position="375"/>
        <end position="395"/>
    </location>
</feature>
<dbReference type="Gene3D" id="1.20.1250.20">
    <property type="entry name" value="MFS general substrate transporter like domains"/>
    <property type="match status" value="2"/>
</dbReference>
<name>A0A9P6HFN7_9AGAM</name>
<dbReference type="Pfam" id="PF07690">
    <property type="entry name" value="MFS_1"/>
    <property type="match status" value="1"/>
</dbReference>
<dbReference type="GO" id="GO:0016020">
    <property type="term" value="C:membrane"/>
    <property type="evidence" value="ECO:0007669"/>
    <property type="project" value="UniProtKB-SubCell"/>
</dbReference>
<comment type="caution">
    <text evidence="8">The sequence shown here is derived from an EMBL/GenBank/DDBJ whole genome shotgun (WGS) entry which is preliminary data.</text>
</comment>
<dbReference type="PANTHER" id="PTHR43791:SF19">
    <property type="entry name" value="TRANSPORTER, PUTATIVE (AFU_ORTHOLOGUE AFUA_1G01812)-RELATED"/>
    <property type="match status" value="1"/>
</dbReference>
<dbReference type="InterPro" id="IPR036259">
    <property type="entry name" value="MFS_trans_sf"/>
</dbReference>
<keyword evidence="3 6" id="KW-0812">Transmembrane</keyword>
<dbReference type="EMBL" id="WIUZ02000006">
    <property type="protein sequence ID" value="KAF9785820.1"/>
    <property type="molecule type" value="Genomic_DNA"/>
</dbReference>
<keyword evidence="9" id="KW-1185">Reference proteome</keyword>
<dbReference type="InterPro" id="IPR011701">
    <property type="entry name" value="MFS"/>
</dbReference>
<dbReference type="FunFam" id="1.20.1250.20:FF:000013">
    <property type="entry name" value="MFS general substrate transporter"/>
    <property type="match status" value="1"/>
</dbReference>
<protein>
    <submittedName>
        <fullName evidence="8">MFS general substrate transporter</fullName>
    </submittedName>
</protein>
<evidence type="ECO:0000256" key="2">
    <source>
        <dbReference type="ARBA" id="ARBA00022448"/>
    </source>
</evidence>
<feature type="transmembrane region" description="Helical" evidence="6">
    <location>
        <begin position="343"/>
        <end position="363"/>
    </location>
</feature>
<organism evidence="8 9">
    <name type="scientific">Thelephora terrestris</name>
    <dbReference type="NCBI Taxonomy" id="56493"/>
    <lineage>
        <taxon>Eukaryota</taxon>
        <taxon>Fungi</taxon>
        <taxon>Dikarya</taxon>
        <taxon>Basidiomycota</taxon>
        <taxon>Agaricomycotina</taxon>
        <taxon>Agaricomycetes</taxon>
        <taxon>Thelephorales</taxon>
        <taxon>Thelephoraceae</taxon>
        <taxon>Thelephora</taxon>
    </lineage>
</organism>
<feature type="transmembrane region" description="Helical" evidence="6">
    <location>
        <begin position="287"/>
        <end position="305"/>
    </location>
</feature>
<dbReference type="AlphaFoldDB" id="A0A9P6HFN7"/>
<dbReference type="InterPro" id="IPR020846">
    <property type="entry name" value="MFS_dom"/>
</dbReference>
<feature type="transmembrane region" description="Helical" evidence="6">
    <location>
        <begin position="118"/>
        <end position="141"/>
    </location>
</feature>
<evidence type="ECO:0000259" key="7">
    <source>
        <dbReference type="PROSITE" id="PS50850"/>
    </source>
</evidence>
<evidence type="ECO:0000313" key="8">
    <source>
        <dbReference type="EMBL" id="KAF9785820.1"/>
    </source>
</evidence>
<keyword evidence="5 6" id="KW-0472">Membrane</keyword>
<feature type="transmembrane region" description="Helical" evidence="6">
    <location>
        <begin position="223"/>
        <end position="244"/>
    </location>
</feature>
<feature type="transmembrane region" description="Helical" evidence="6">
    <location>
        <begin position="186"/>
        <end position="208"/>
    </location>
</feature>
<proteinExistence type="predicted"/>
<evidence type="ECO:0000256" key="3">
    <source>
        <dbReference type="ARBA" id="ARBA00022692"/>
    </source>
</evidence>
<dbReference type="PROSITE" id="PS50850">
    <property type="entry name" value="MFS"/>
    <property type="match status" value="1"/>
</dbReference>
<dbReference type="SUPFAM" id="SSF103473">
    <property type="entry name" value="MFS general substrate transporter"/>
    <property type="match status" value="1"/>
</dbReference>
<evidence type="ECO:0000256" key="5">
    <source>
        <dbReference type="ARBA" id="ARBA00023136"/>
    </source>
</evidence>
<evidence type="ECO:0000256" key="4">
    <source>
        <dbReference type="ARBA" id="ARBA00022989"/>
    </source>
</evidence>
<keyword evidence="2" id="KW-0813">Transport</keyword>
<dbReference type="GO" id="GO:0022857">
    <property type="term" value="F:transmembrane transporter activity"/>
    <property type="evidence" value="ECO:0007669"/>
    <property type="project" value="InterPro"/>
</dbReference>
<evidence type="ECO:0000313" key="9">
    <source>
        <dbReference type="Proteomes" id="UP000736335"/>
    </source>
</evidence>
<keyword evidence="4 6" id="KW-1133">Transmembrane helix</keyword>
<gene>
    <name evidence="8" type="ORF">BJ322DRAFT_1107710</name>
</gene>
<sequence>MTVSHNPHADVSGIDEGRLLRKVDWKLLPWLSFLYFLSFLDRTSIGNAKLYNLTNDLRLSDQQYLLCLTVFYFSYSIFEVPSNVILKMLHPRSWIALLVISCGIIMVAQGLVRNYGELLSVTWLLGLFQAGIFPGVTYYLSCWYKRSEFGIRAAIFFSAASVSGAFGAFLAAAISKMNGILGKAGWEWIFILEGLVTIIAGVMSYWIIQDFPDGAKFLTEAELLMYAGTNGPLYAFALFLPTIINQIGYQANLANLLTIPIYVLVSIVTCSVGFYADRKGQRGRVNIICLCIAATGYIILIFSRIPALSYFAVYLAACGIFPTVPNTIAWVSNNVEGSSKRSVSIAMVISFGSLNGAVSSNVYRARDGPWYTLGHGIVLIYICLCLLTSLVYHLILKTENARRDRGLRDEIIDGENDKGDTETIERLTKLNGRFPSVEDAKREKGDGWSGYRYIL</sequence>
<feature type="domain" description="Major facilitator superfamily (MFS) profile" evidence="7">
    <location>
        <begin position="27"/>
        <end position="455"/>
    </location>
</feature>